<dbReference type="EnsemblPlants" id="PNT67753">
    <property type="protein sequence ID" value="PNT67753"/>
    <property type="gene ID" value="BRADI_3g31597v3"/>
</dbReference>
<evidence type="ECO:0000313" key="2">
    <source>
        <dbReference type="EMBL" id="PNT67753.1"/>
    </source>
</evidence>
<feature type="compositionally biased region" description="Basic residues" evidence="1">
    <location>
        <begin position="13"/>
        <end position="25"/>
    </location>
</feature>
<name>A0A2K2D0E8_BRADI</name>
<organism evidence="2">
    <name type="scientific">Brachypodium distachyon</name>
    <name type="common">Purple false brome</name>
    <name type="synonym">Trachynia distachya</name>
    <dbReference type="NCBI Taxonomy" id="15368"/>
    <lineage>
        <taxon>Eukaryota</taxon>
        <taxon>Viridiplantae</taxon>
        <taxon>Streptophyta</taxon>
        <taxon>Embryophyta</taxon>
        <taxon>Tracheophyta</taxon>
        <taxon>Spermatophyta</taxon>
        <taxon>Magnoliopsida</taxon>
        <taxon>Liliopsida</taxon>
        <taxon>Poales</taxon>
        <taxon>Poaceae</taxon>
        <taxon>BOP clade</taxon>
        <taxon>Pooideae</taxon>
        <taxon>Stipodae</taxon>
        <taxon>Brachypodieae</taxon>
        <taxon>Brachypodium</taxon>
    </lineage>
</organism>
<feature type="compositionally biased region" description="Low complexity" evidence="1">
    <location>
        <begin position="1"/>
        <end position="12"/>
    </location>
</feature>
<proteinExistence type="predicted"/>
<reference evidence="2 3" key="1">
    <citation type="journal article" date="2010" name="Nature">
        <title>Genome sequencing and analysis of the model grass Brachypodium distachyon.</title>
        <authorList>
            <consortium name="International Brachypodium Initiative"/>
        </authorList>
    </citation>
    <scope>NUCLEOTIDE SEQUENCE [LARGE SCALE GENOMIC DNA]</scope>
    <source>
        <strain evidence="2 3">Bd21</strain>
    </source>
</reference>
<protein>
    <submittedName>
        <fullName evidence="2 3">Uncharacterized protein</fullName>
    </submittedName>
</protein>
<dbReference type="AlphaFoldDB" id="A0A2K2D0E8"/>
<evidence type="ECO:0000256" key="1">
    <source>
        <dbReference type="SAM" id="MobiDB-lite"/>
    </source>
</evidence>
<reference evidence="2" key="2">
    <citation type="submission" date="2017-06" db="EMBL/GenBank/DDBJ databases">
        <title>WGS assembly of Brachypodium distachyon.</title>
        <authorList>
            <consortium name="The International Brachypodium Initiative"/>
            <person name="Lucas S."/>
            <person name="Harmon-Smith M."/>
            <person name="Lail K."/>
            <person name="Tice H."/>
            <person name="Grimwood J."/>
            <person name="Bruce D."/>
            <person name="Barry K."/>
            <person name="Shu S."/>
            <person name="Lindquist E."/>
            <person name="Wang M."/>
            <person name="Pitluck S."/>
            <person name="Vogel J.P."/>
            <person name="Garvin D.F."/>
            <person name="Mockler T.C."/>
            <person name="Schmutz J."/>
            <person name="Rokhsar D."/>
            <person name="Bevan M.W."/>
        </authorList>
    </citation>
    <scope>NUCLEOTIDE SEQUENCE</scope>
    <source>
        <strain evidence="2">Bd21</strain>
    </source>
</reference>
<accession>A0A2K2D0E8</accession>
<dbReference type="EMBL" id="CM000882">
    <property type="protein sequence ID" value="PNT67753.1"/>
    <property type="molecule type" value="Genomic_DNA"/>
</dbReference>
<evidence type="ECO:0000313" key="3">
    <source>
        <dbReference type="EnsemblPlants" id="PNT67753"/>
    </source>
</evidence>
<sequence>MRGRGRAQPGRQGRARTWRRPTGRRRRALAPGALLRRRRRALAPGALLRRRRSGALAVAVLALGKKIGRHGWRPFMAAVAGDLRYVLSIHLDNDGCTGALHRRRTATALHGFIGMGWMDTPFLDRANHDNEDKRQGVPTIVYEWQMGTCWTLFHAAEAAR</sequence>
<dbReference type="Gramene" id="PNT67753">
    <property type="protein sequence ID" value="PNT67753"/>
    <property type="gene ID" value="BRADI_3g31597v3"/>
</dbReference>
<evidence type="ECO:0000313" key="4">
    <source>
        <dbReference type="Proteomes" id="UP000008810"/>
    </source>
</evidence>
<feature type="region of interest" description="Disordered" evidence="1">
    <location>
        <begin position="1"/>
        <end position="25"/>
    </location>
</feature>
<reference evidence="3" key="3">
    <citation type="submission" date="2018-08" db="UniProtKB">
        <authorList>
            <consortium name="EnsemblPlants"/>
        </authorList>
    </citation>
    <scope>IDENTIFICATION</scope>
    <source>
        <strain evidence="3">cv. Bd21</strain>
    </source>
</reference>
<dbReference type="InParanoid" id="A0A2K2D0E8"/>
<keyword evidence="4" id="KW-1185">Reference proteome</keyword>
<dbReference type="Proteomes" id="UP000008810">
    <property type="component" value="Chromosome 3"/>
</dbReference>
<gene>
    <name evidence="2" type="ORF">BRADI_3g31597v3</name>
</gene>